<sequence>MILMSLSSHRPGRRALRAGALALAVASFAAMSQALPARADDERDAAANAAAEAEATVNALQSQLEGIDASLAQVFIDLQALNGQIPVAQAAYESATATYDQKTREHATIMGELSAAQGEQSRIGQSLNQATTQAGDAQRAIADLVRRKYREGNVDPVAVALTAGGTESITDRAAAADMALRTESQTMTAALDVSSSQRTQATRQDAITERITDLEVKAAQAEEEAKQAKNEADAKLTELNSLKEQAQAKQAEWDAQKGQVEASLSQAEADYQARSAELAAIDAANRASGASYVSASGFRNPLDIPIVVTSPFGMRYHPVLGVMKGHSGTDMAADCGTVIRAVASGYVNAVSSDVSAGNYVDINHGLVGGNSVITEYLHMQAQYVSPGQYVNAGDALGEVGSTGYATGCHLHFGVLQNGSYVEPMDYL</sequence>
<evidence type="ECO:0000256" key="2">
    <source>
        <dbReference type="SAM" id="SignalP"/>
    </source>
</evidence>
<feature type="coiled-coil region" evidence="1">
    <location>
        <begin position="43"/>
        <end position="70"/>
    </location>
</feature>
<accession>D4TWN0</accession>
<dbReference type="Gene3D" id="2.70.70.10">
    <property type="entry name" value="Glucose Permease (Domain IIA)"/>
    <property type="match status" value="1"/>
</dbReference>
<name>D4TWN0_9ACTO</name>
<dbReference type="PATRIC" id="fig|649742.3.peg.138"/>
<keyword evidence="2" id="KW-0732">Signal</keyword>
<dbReference type="PANTHER" id="PTHR21666:SF270">
    <property type="entry name" value="MUREIN HYDROLASE ACTIVATOR ENVC"/>
    <property type="match status" value="1"/>
</dbReference>
<comment type="caution">
    <text evidence="4">The sequence shown here is derived from an EMBL/GenBank/DDBJ whole genome shotgun (WGS) entry which is preliminary data.</text>
</comment>
<proteinExistence type="predicted"/>
<evidence type="ECO:0000259" key="3">
    <source>
        <dbReference type="Pfam" id="PF01551"/>
    </source>
</evidence>
<feature type="signal peptide" evidence="2">
    <location>
        <begin position="1"/>
        <end position="39"/>
    </location>
</feature>
<dbReference type="GO" id="GO:0004222">
    <property type="term" value="F:metalloendopeptidase activity"/>
    <property type="evidence" value="ECO:0007669"/>
    <property type="project" value="TreeGrafter"/>
</dbReference>
<dbReference type="InterPro" id="IPR011055">
    <property type="entry name" value="Dup_hybrid_motif"/>
</dbReference>
<feature type="coiled-coil region" evidence="1">
    <location>
        <begin position="204"/>
        <end position="256"/>
    </location>
</feature>
<evidence type="ECO:0000313" key="4">
    <source>
        <dbReference type="EMBL" id="EFF80704.1"/>
    </source>
</evidence>
<dbReference type="SUPFAM" id="SSF51261">
    <property type="entry name" value="Duplicated hybrid motif"/>
    <property type="match status" value="1"/>
</dbReference>
<dbReference type="HOGENOM" id="CLU_029425_4_3_11"/>
<dbReference type="PANTHER" id="PTHR21666">
    <property type="entry name" value="PEPTIDASE-RELATED"/>
    <property type="match status" value="1"/>
</dbReference>
<feature type="domain" description="M23ase beta-sheet core" evidence="3">
    <location>
        <begin position="325"/>
        <end position="423"/>
    </location>
</feature>
<feature type="chain" id="PRO_5003064698" evidence="2">
    <location>
        <begin position="40"/>
        <end position="427"/>
    </location>
</feature>
<dbReference type="AlphaFoldDB" id="D4TWN0"/>
<organism evidence="4 5">
    <name type="scientific">Schaalia odontolytica F0309</name>
    <dbReference type="NCBI Taxonomy" id="649742"/>
    <lineage>
        <taxon>Bacteria</taxon>
        <taxon>Bacillati</taxon>
        <taxon>Actinomycetota</taxon>
        <taxon>Actinomycetes</taxon>
        <taxon>Actinomycetales</taxon>
        <taxon>Actinomycetaceae</taxon>
        <taxon>Schaalia</taxon>
    </lineage>
</organism>
<dbReference type="EMBL" id="ACYT02000012">
    <property type="protein sequence ID" value="EFF80704.1"/>
    <property type="molecule type" value="Genomic_DNA"/>
</dbReference>
<dbReference type="Pfam" id="PF01551">
    <property type="entry name" value="Peptidase_M23"/>
    <property type="match status" value="1"/>
</dbReference>
<evidence type="ECO:0000256" key="1">
    <source>
        <dbReference type="SAM" id="Coils"/>
    </source>
</evidence>
<dbReference type="InterPro" id="IPR016047">
    <property type="entry name" value="M23ase_b-sheet_dom"/>
</dbReference>
<protein>
    <submittedName>
        <fullName evidence="4">Peptidase, M23 family</fullName>
    </submittedName>
</protein>
<dbReference type="InterPro" id="IPR050570">
    <property type="entry name" value="Cell_wall_metabolism_enzyme"/>
</dbReference>
<dbReference type="CDD" id="cd12797">
    <property type="entry name" value="M23_peptidase"/>
    <property type="match status" value="1"/>
</dbReference>
<gene>
    <name evidence="4" type="ORF">HMPREF0970_00341</name>
</gene>
<dbReference type="Proteomes" id="UP000003150">
    <property type="component" value="Unassembled WGS sequence"/>
</dbReference>
<evidence type="ECO:0000313" key="5">
    <source>
        <dbReference type="Proteomes" id="UP000003150"/>
    </source>
</evidence>
<keyword evidence="1" id="KW-0175">Coiled coil</keyword>
<reference evidence="4 5" key="1">
    <citation type="submission" date="2009-10" db="EMBL/GenBank/DDBJ databases">
        <authorList>
            <person name="Weinstock G."/>
            <person name="Sodergren E."/>
            <person name="Clifton S."/>
            <person name="Fulton L."/>
            <person name="Fulton B."/>
            <person name="Courtney L."/>
            <person name="Fronick C."/>
            <person name="Harrison M."/>
            <person name="Strong C."/>
            <person name="Farmer C."/>
            <person name="Delahaunty K."/>
            <person name="Markovic C."/>
            <person name="Hall O."/>
            <person name="Minx P."/>
            <person name="Tomlinson C."/>
            <person name="Mitreva M."/>
            <person name="Nelson J."/>
            <person name="Hou S."/>
            <person name="Wollam A."/>
            <person name="Pepin K.H."/>
            <person name="Johnson M."/>
            <person name="Bhonagiri V."/>
            <person name="Nash W.E."/>
            <person name="Warren W."/>
            <person name="Chinwalla A."/>
            <person name="Mardis E.R."/>
            <person name="Wilson R.K."/>
        </authorList>
    </citation>
    <scope>NUCLEOTIDE SEQUENCE [LARGE SCALE GENOMIC DNA]</scope>
    <source>
        <strain evidence="4 5">F0309</strain>
    </source>
</reference>